<keyword evidence="5 7" id="KW-0175">Coiled coil</keyword>
<dbReference type="InterPro" id="IPR036859">
    <property type="entry name" value="CAP-Gly_dom_sf"/>
</dbReference>
<dbReference type="InterPro" id="IPR000938">
    <property type="entry name" value="CAP-Gly_domain"/>
</dbReference>
<keyword evidence="4" id="KW-0677">Repeat</keyword>
<dbReference type="PROSITE" id="PS50245">
    <property type="entry name" value="CAP_GLY_2"/>
    <property type="match status" value="2"/>
</dbReference>
<dbReference type="InterPro" id="IPR032108">
    <property type="entry name" value="CLIP1_ZNF"/>
</dbReference>
<sequence length="1082" mass="119560">MSSSDLNSSNPAQAYQFRIGDSVYVKNHADRIGTIAFIGTTEFATGEWIGLKLNSPKGKNDGSVNGVRYFECEPNYGLFTRRSGLVPISVSSGIPSARKESAASGDFGAMPSTSPVPNLEGSISGRGSVGGNGNGGGIGGGYPQIGDRVQVSGGRVGTIRYMGTTDFQTGDWVGVELDEPLGKNDGSVNGRRYFSCKPNHGLFAPASKIVAHNGKTPARTMRRAGSRESLLSMGSNFSSVSRQRTRASGQFRKGSSFGGPGIHALERDVSLVRKESVVKEKEAHIEQLMQEFEIERTELAKVTTEREVFEMEAMNQRNLIGQLQSQIEELQAAAFHLSEENSKLKARVHEEVKKSEELQFRLEEEAIEKTTLENQKTDVEERIFELEEALAAAKETNERMESQLAGVAVDSTDSAAMNEATTKLTAAEKRVGELEASLIAMQAEQLSLLNTKNELTEKDSEIQKLQTQLNGLQEKLLEADKKLAENALAEEQLKAAKQTEEELRAALNQQKTFLSTEEERSKCEEVSSLVSQLATAEGELISMRSKVAELQKQITALEAGKAEVENAAASAATLDPLASLQSLTPDIILNEIQTRIAKEKETASQDSEKWAKRFLELAEELRELKGLEREPDEATAEALQKMSIRLLEAEAELAQKESASVEQMAALTQAQLELQKAQEASPAQALVTEELRKRLKVLEAERCQLATSLTERQQEVLSLQQSLNQKGSEAETYLQKLSKLQSDLDSAVAERDRKLNELKAVLSNTESLTLTDEELLQRVAHLRLHNEELEQQYAASEARVKSLTSQHSQVEEEYQTLKKSASSMSSIDEQIATMQRALDEANYRAGMAERSSALALKQLESKNFELQSLQERLLKLAKDHEEFQDKQMQLVTSLETEKRICMERVRRAEKKVERFEKEAQSKPSIHTSSSPTSSSIPNGRGTPRTPTGGSTNDSYDSQVNFLNSIIVDLHAKNSELEQRLRAAISNPGGDRTRSGDQLTEKKTRKIPETKMRSWCDICEVFDLHDTELCPHGGANSTERRGVLQPKLAKNVTASVNRLYCDNCGVFDSHTTEECTEDPQETF</sequence>
<keyword evidence="2" id="KW-0963">Cytoplasm</keyword>
<dbReference type="Pfam" id="PF16641">
    <property type="entry name" value="CLIP1_ZNF"/>
    <property type="match status" value="2"/>
</dbReference>
<organism evidence="10 11">
    <name type="scientific">Hymenolepis diminuta</name>
    <name type="common">Rat tapeworm</name>
    <dbReference type="NCBI Taxonomy" id="6216"/>
    <lineage>
        <taxon>Eukaryota</taxon>
        <taxon>Metazoa</taxon>
        <taxon>Spiralia</taxon>
        <taxon>Lophotrochozoa</taxon>
        <taxon>Platyhelminthes</taxon>
        <taxon>Cestoda</taxon>
        <taxon>Eucestoda</taxon>
        <taxon>Cyclophyllidea</taxon>
        <taxon>Hymenolepididae</taxon>
        <taxon>Hymenolepis</taxon>
    </lineage>
</organism>
<feature type="coiled-coil region" evidence="7">
    <location>
        <begin position="730"/>
        <end position="820"/>
    </location>
</feature>
<proteinExistence type="predicted"/>
<dbReference type="Proteomes" id="UP000321570">
    <property type="component" value="Unassembled WGS sequence"/>
</dbReference>
<keyword evidence="11" id="KW-1185">Reference proteome</keyword>
<dbReference type="AlphaFoldDB" id="A0A564ZDL3"/>
<dbReference type="GO" id="GO:0005874">
    <property type="term" value="C:microtubule"/>
    <property type="evidence" value="ECO:0007669"/>
    <property type="project" value="UniProtKB-KW"/>
</dbReference>
<comment type="subcellular location">
    <subcellularLocation>
        <location evidence="1">Cytoplasm</location>
        <location evidence="1">Cytoskeleton</location>
    </subcellularLocation>
</comment>
<accession>A0A564ZDL3</accession>
<dbReference type="PROSITE" id="PS00845">
    <property type="entry name" value="CAP_GLY_1"/>
    <property type="match status" value="2"/>
</dbReference>
<dbReference type="PANTHER" id="PTHR18916:SF82">
    <property type="entry name" value="CAP-GLY DOMAIN-CONTAINING PROTEIN"/>
    <property type="match status" value="1"/>
</dbReference>
<dbReference type="SMART" id="SM01052">
    <property type="entry name" value="CAP_GLY"/>
    <property type="match status" value="2"/>
</dbReference>
<dbReference type="SUPFAM" id="SSF74924">
    <property type="entry name" value="Cap-Gly domain"/>
    <property type="match status" value="2"/>
</dbReference>
<evidence type="ECO:0000256" key="1">
    <source>
        <dbReference type="ARBA" id="ARBA00004245"/>
    </source>
</evidence>
<dbReference type="Pfam" id="PF01302">
    <property type="entry name" value="CAP_GLY"/>
    <property type="match status" value="2"/>
</dbReference>
<feature type="domain" description="CAP-Gly" evidence="9">
    <location>
        <begin position="39"/>
        <end position="81"/>
    </location>
</feature>
<dbReference type="PANTHER" id="PTHR18916">
    <property type="entry name" value="DYNACTIN 1-RELATED MICROTUBULE-BINDING"/>
    <property type="match status" value="1"/>
</dbReference>
<evidence type="ECO:0000256" key="7">
    <source>
        <dbReference type="SAM" id="Coils"/>
    </source>
</evidence>
<evidence type="ECO:0000256" key="6">
    <source>
        <dbReference type="ARBA" id="ARBA00023212"/>
    </source>
</evidence>
<keyword evidence="3" id="KW-0493">Microtubule</keyword>
<dbReference type="SUPFAM" id="SSF57997">
    <property type="entry name" value="Tropomyosin"/>
    <property type="match status" value="1"/>
</dbReference>
<feature type="coiled-coil region" evidence="7">
    <location>
        <begin position="271"/>
        <end position="567"/>
    </location>
</feature>
<name>A0A564ZDL3_HYMDI</name>
<evidence type="ECO:0000256" key="3">
    <source>
        <dbReference type="ARBA" id="ARBA00022701"/>
    </source>
</evidence>
<feature type="region of interest" description="Disordered" evidence="8">
    <location>
        <begin position="912"/>
        <end position="955"/>
    </location>
</feature>
<evidence type="ECO:0000256" key="8">
    <source>
        <dbReference type="SAM" id="MobiDB-lite"/>
    </source>
</evidence>
<evidence type="ECO:0000313" key="10">
    <source>
        <dbReference type="EMBL" id="VUZ57585.1"/>
    </source>
</evidence>
<dbReference type="Gene3D" id="2.30.30.190">
    <property type="entry name" value="CAP Gly-rich-like domain"/>
    <property type="match status" value="2"/>
</dbReference>
<evidence type="ECO:0000256" key="5">
    <source>
        <dbReference type="ARBA" id="ARBA00023054"/>
    </source>
</evidence>
<feature type="compositionally biased region" description="Low complexity" evidence="8">
    <location>
        <begin position="921"/>
        <end position="951"/>
    </location>
</feature>
<reference evidence="10 11" key="1">
    <citation type="submission" date="2019-07" db="EMBL/GenBank/DDBJ databases">
        <authorList>
            <person name="Jastrzebski P J."/>
            <person name="Paukszto L."/>
            <person name="Jastrzebski P J."/>
        </authorList>
    </citation>
    <scope>NUCLEOTIDE SEQUENCE [LARGE SCALE GENOMIC DNA]</scope>
    <source>
        <strain evidence="10 11">WMS-il1</strain>
    </source>
</reference>
<evidence type="ECO:0000256" key="2">
    <source>
        <dbReference type="ARBA" id="ARBA00022490"/>
    </source>
</evidence>
<evidence type="ECO:0000259" key="9">
    <source>
        <dbReference type="PROSITE" id="PS50245"/>
    </source>
</evidence>
<feature type="domain" description="CAP-Gly" evidence="9">
    <location>
        <begin position="163"/>
        <end position="205"/>
    </location>
</feature>
<feature type="coiled-coil region" evidence="7">
    <location>
        <begin position="617"/>
        <end position="664"/>
    </location>
</feature>
<gene>
    <name evidence="10" type="ORF">WMSIL1_LOCUS15123</name>
</gene>
<keyword evidence="6" id="KW-0206">Cytoskeleton</keyword>
<dbReference type="EMBL" id="CABIJS010000719">
    <property type="protein sequence ID" value="VUZ57585.1"/>
    <property type="molecule type" value="Genomic_DNA"/>
</dbReference>
<evidence type="ECO:0000313" key="11">
    <source>
        <dbReference type="Proteomes" id="UP000321570"/>
    </source>
</evidence>
<protein>
    <recommendedName>
        <fullName evidence="9">CAP-Gly domain-containing protein</fullName>
    </recommendedName>
</protein>
<evidence type="ECO:0000256" key="4">
    <source>
        <dbReference type="ARBA" id="ARBA00022737"/>
    </source>
</evidence>